<dbReference type="EMBL" id="CP048113">
    <property type="protein sequence ID" value="QHS62435.1"/>
    <property type="molecule type" value="Genomic_DNA"/>
</dbReference>
<feature type="signal peptide" evidence="2">
    <location>
        <begin position="1"/>
        <end position="20"/>
    </location>
</feature>
<proteinExistence type="predicted"/>
<keyword evidence="2" id="KW-0732">Signal</keyword>
<evidence type="ECO:0000256" key="2">
    <source>
        <dbReference type="SAM" id="SignalP"/>
    </source>
</evidence>
<dbReference type="AlphaFoldDB" id="A0A6B9ZMQ3"/>
<gene>
    <name evidence="3" type="ORF">GWR21_23455</name>
</gene>
<keyword evidence="4" id="KW-1185">Reference proteome</keyword>
<feature type="region of interest" description="Disordered" evidence="1">
    <location>
        <begin position="131"/>
        <end position="166"/>
    </location>
</feature>
<feature type="compositionally biased region" description="Polar residues" evidence="1">
    <location>
        <begin position="133"/>
        <end position="153"/>
    </location>
</feature>
<feature type="chain" id="PRO_5025337474" evidence="2">
    <location>
        <begin position="21"/>
        <end position="166"/>
    </location>
</feature>
<name>A0A6B9ZMQ3_9BACT</name>
<organism evidence="3 4">
    <name type="scientific">Chitinophaga agri</name>
    <dbReference type="NCBI Taxonomy" id="2703787"/>
    <lineage>
        <taxon>Bacteria</taxon>
        <taxon>Pseudomonadati</taxon>
        <taxon>Bacteroidota</taxon>
        <taxon>Chitinophagia</taxon>
        <taxon>Chitinophagales</taxon>
        <taxon>Chitinophagaceae</taxon>
        <taxon>Chitinophaga</taxon>
    </lineage>
</organism>
<evidence type="ECO:0000313" key="3">
    <source>
        <dbReference type="EMBL" id="QHS62435.1"/>
    </source>
</evidence>
<evidence type="ECO:0000256" key="1">
    <source>
        <dbReference type="SAM" id="MobiDB-lite"/>
    </source>
</evidence>
<reference evidence="3 4" key="1">
    <citation type="submission" date="2020-01" db="EMBL/GenBank/DDBJ databases">
        <title>Complete genome sequence of Chitinophaga sp. H33E-04 isolated from quinoa roots.</title>
        <authorList>
            <person name="Weon H.-Y."/>
            <person name="Lee S.A."/>
        </authorList>
    </citation>
    <scope>NUCLEOTIDE SEQUENCE [LARGE SCALE GENOMIC DNA]</scope>
    <source>
        <strain evidence="3 4">H33E-04</strain>
    </source>
</reference>
<feature type="region of interest" description="Disordered" evidence="1">
    <location>
        <begin position="40"/>
        <end position="100"/>
    </location>
</feature>
<dbReference type="KEGG" id="chih:GWR21_23455"/>
<sequence>MKPYALLIALFFSGLAMTMAQERTRDKLFPHFKEDVARMQEKNKDVKTTAAPQARATRSTKEQLFTDYRPQNTTTRTGKALKTNRVTGKNPSEVSSTEATKNIRANQPALPAPIAVPTQGAASENINVPVKSSALSGSPASIKQTKPVNTAPVNTAPVVKPRSVKQ</sequence>
<accession>A0A6B9ZMQ3</accession>
<dbReference type="Proteomes" id="UP000476411">
    <property type="component" value="Chromosome"/>
</dbReference>
<protein>
    <submittedName>
        <fullName evidence="3">Uncharacterized protein</fullName>
    </submittedName>
</protein>
<dbReference type="RefSeq" id="WP_162334082.1">
    <property type="nucleotide sequence ID" value="NZ_CP048113.1"/>
</dbReference>
<evidence type="ECO:0000313" key="4">
    <source>
        <dbReference type="Proteomes" id="UP000476411"/>
    </source>
</evidence>
<feature type="compositionally biased region" description="Polar residues" evidence="1">
    <location>
        <begin position="84"/>
        <end position="100"/>
    </location>
</feature>